<proteinExistence type="predicted"/>
<dbReference type="AlphaFoldDB" id="A0A0F8Z5G0"/>
<name>A0A0F8Z5G0_9ZZZZ</name>
<dbReference type="InterPro" id="IPR038071">
    <property type="entry name" value="UROD/MetE-like_sf"/>
</dbReference>
<dbReference type="GO" id="GO:0004853">
    <property type="term" value="F:uroporphyrinogen decarboxylase activity"/>
    <property type="evidence" value="ECO:0007669"/>
    <property type="project" value="InterPro"/>
</dbReference>
<dbReference type="InterPro" id="IPR000257">
    <property type="entry name" value="Uroporphyrinogen_deCOase"/>
</dbReference>
<feature type="non-terminal residue" evidence="2">
    <location>
        <position position="1"/>
    </location>
</feature>
<dbReference type="Pfam" id="PF01208">
    <property type="entry name" value="URO-D"/>
    <property type="match status" value="1"/>
</dbReference>
<gene>
    <name evidence="2" type="ORF">LCGC14_3012360</name>
</gene>
<dbReference type="Gene3D" id="3.20.20.210">
    <property type="match status" value="1"/>
</dbReference>
<sequence>DLDIVRYMVEHTKYVPKFDGLERFLKQTEGFGVTDIPVFRSPFGKLIHEYLGFEAVAYALYDHEPVVLDFLAFQEEYDLRFVELAVGAPGKIIIISDHADENLISPPWYRRFCIPFYQKACDIIHRAGKYVSTHLDGNFKGYLPFIGEIGFDLLDGCTPAPMFNFEVEELAATLPEKMHCYCGVPASLFTINFPPEQIAAFGERIVNAFEGRVITNVGDILPPTGDIAKVIALGTRIDSMPIGRNPQEN</sequence>
<dbReference type="SUPFAM" id="SSF51726">
    <property type="entry name" value="UROD/MetE-like"/>
    <property type="match status" value="1"/>
</dbReference>
<organism evidence="2">
    <name type="scientific">marine sediment metagenome</name>
    <dbReference type="NCBI Taxonomy" id="412755"/>
    <lineage>
        <taxon>unclassified sequences</taxon>
        <taxon>metagenomes</taxon>
        <taxon>ecological metagenomes</taxon>
    </lineage>
</organism>
<accession>A0A0F8Z5G0</accession>
<protein>
    <recommendedName>
        <fullName evidence="1">Uroporphyrinogen decarboxylase (URO-D) domain-containing protein</fullName>
    </recommendedName>
</protein>
<dbReference type="EMBL" id="LAZR01062382">
    <property type="protein sequence ID" value="KKK61634.1"/>
    <property type="molecule type" value="Genomic_DNA"/>
</dbReference>
<reference evidence="2" key="1">
    <citation type="journal article" date="2015" name="Nature">
        <title>Complex archaea that bridge the gap between prokaryotes and eukaryotes.</title>
        <authorList>
            <person name="Spang A."/>
            <person name="Saw J.H."/>
            <person name="Jorgensen S.L."/>
            <person name="Zaremba-Niedzwiedzka K."/>
            <person name="Martijn J."/>
            <person name="Lind A.E."/>
            <person name="van Eijk R."/>
            <person name="Schleper C."/>
            <person name="Guy L."/>
            <person name="Ettema T.J."/>
        </authorList>
    </citation>
    <scope>NUCLEOTIDE SEQUENCE</scope>
</reference>
<evidence type="ECO:0000259" key="1">
    <source>
        <dbReference type="Pfam" id="PF01208"/>
    </source>
</evidence>
<feature type="domain" description="Uroporphyrinogen decarboxylase (URO-D)" evidence="1">
    <location>
        <begin position="52"/>
        <end position="233"/>
    </location>
</feature>
<dbReference type="GO" id="GO:0006779">
    <property type="term" value="P:porphyrin-containing compound biosynthetic process"/>
    <property type="evidence" value="ECO:0007669"/>
    <property type="project" value="InterPro"/>
</dbReference>
<evidence type="ECO:0000313" key="2">
    <source>
        <dbReference type="EMBL" id="KKK61634.1"/>
    </source>
</evidence>
<comment type="caution">
    <text evidence="2">The sequence shown here is derived from an EMBL/GenBank/DDBJ whole genome shotgun (WGS) entry which is preliminary data.</text>
</comment>